<name>A0A091E1Q0_FUKDA</name>
<evidence type="ECO:0000256" key="1">
    <source>
        <dbReference type="SAM" id="MobiDB-lite"/>
    </source>
</evidence>
<proteinExistence type="predicted"/>
<dbReference type="EMBL" id="KN120564">
    <property type="protein sequence ID" value="KFO38279.1"/>
    <property type="molecule type" value="Genomic_DNA"/>
</dbReference>
<protein>
    <submittedName>
        <fullName evidence="2">Uncharacterized protein</fullName>
    </submittedName>
</protein>
<evidence type="ECO:0000313" key="2">
    <source>
        <dbReference type="EMBL" id="KFO38279.1"/>
    </source>
</evidence>
<reference evidence="2 3" key="1">
    <citation type="submission" date="2013-11" db="EMBL/GenBank/DDBJ databases">
        <title>The Damaraland mole rat (Fukomys damarensis) genome and evolution of African mole rats.</title>
        <authorList>
            <person name="Gladyshev V.N."/>
            <person name="Fang X."/>
        </authorList>
    </citation>
    <scope>NUCLEOTIDE SEQUENCE [LARGE SCALE GENOMIC DNA]</scope>
    <source>
        <tissue evidence="2">Liver</tissue>
    </source>
</reference>
<accession>A0A091E1Q0</accession>
<organism evidence="2 3">
    <name type="scientific">Fukomys damarensis</name>
    <name type="common">Damaraland mole rat</name>
    <name type="synonym">Cryptomys damarensis</name>
    <dbReference type="NCBI Taxonomy" id="885580"/>
    <lineage>
        <taxon>Eukaryota</taxon>
        <taxon>Metazoa</taxon>
        <taxon>Chordata</taxon>
        <taxon>Craniata</taxon>
        <taxon>Vertebrata</taxon>
        <taxon>Euteleostomi</taxon>
        <taxon>Mammalia</taxon>
        <taxon>Eutheria</taxon>
        <taxon>Euarchontoglires</taxon>
        <taxon>Glires</taxon>
        <taxon>Rodentia</taxon>
        <taxon>Hystricomorpha</taxon>
        <taxon>Bathyergidae</taxon>
        <taxon>Fukomys</taxon>
    </lineage>
</organism>
<dbReference type="AlphaFoldDB" id="A0A091E1Q0"/>
<sequence>MDEAPPLARPQAAPHEGLGGAWATEGGTQHAGPTLVGHLLHGCVCPGALCFSGSLTDSSLVPFDIRTSISCAGPEAEASSQRKVFGLRCSLAGRPTTHSMSCLLPPFPGEGKAPQFPDPHSPRSAPSEADFTLPYGRSSSLCRTQCFHFIESLSVVHRSEMVDEIPRQLPLEDLHLSCYAVHQSGQKMPQPEPEPLTKETHRTSLKFSWSLEYRQATPQIFLQKRMRAFTNQIVMELIMTGLDSWRAGHDWTQRGAHTPPGQLNCRVEPFNSHLQVLESEMFDADCEEAKGVQLRKGLAARWSAWGWGRKFRALGLLEGAILNRNRS</sequence>
<feature type="region of interest" description="Disordered" evidence="1">
    <location>
        <begin position="108"/>
        <end position="128"/>
    </location>
</feature>
<feature type="region of interest" description="Disordered" evidence="1">
    <location>
        <begin position="1"/>
        <end position="26"/>
    </location>
</feature>
<evidence type="ECO:0000313" key="3">
    <source>
        <dbReference type="Proteomes" id="UP000028990"/>
    </source>
</evidence>
<gene>
    <name evidence="2" type="ORF">H920_00313</name>
</gene>
<dbReference type="Proteomes" id="UP000028990">
    <property type="component" value="Unassembled WGS sequence"/>
</dbReference>
<keyword evidence="3" id="KW-1185">Reference proteome</keyword>